<gene>
    <name evidence="1" type="ORF">Nepgr_014191</name>
</gene>
<dbReference type="SUPFAM" id="SSF54197">
    <property type="entry name" value="HIT-like"/>
    <property type="match status" value="1"/>
</dbReference>
<accession>A0AAD3SIR2</accession>
<dbReference type="EMBL" id="BSYO01000011">
    <property type="protein sequence ID" value="GMH12350.1"/>
    <property type="molecule type" value="Genomic_DNA"/>
</dbReference>
<organism evidence="1 2">
    <name type="scientific">Nepenthes gracilis</name>
    <name type="common">Slender pitcher plant</name>
    <dbReference type="NCBI Taxonomy" id="150966"/>
    <lineage>
        <taxon>Eukaryota</taxon>
        <taxon>Viridiplantae</taxon>
        <taxon>Streptophyta</taxon>
        <taxon>Embryophyta</taxon>
        <taxon>Tracheophyta</taxon>
        <taxon>Spermatophyta</taxon>
        <taxon>Magnoliopsida</taxon>
        <taxon>eudicotyledons</taxon>
        <taxon>Gunneridae</taxon>
        <taxon>Pentapetalae</taxon>
        <taxon>Caryophyllales</taxon>
        <taxon>Nepenthaceae</taxon>
        <taxon>Nepenthes</taxon>
    </lineage>
</organism>
<proteinExistence type="predicted"/>
<evidence type="ECO:0008006" key="3">
    <source>
        <dbReference type="Google" id="ProtNLM"/>
    </source>
</evidence>
<dbReference type="Gene3D" id="3.30.428.10">
    <property type="entry name" value="HIT-like"/>
    <property type="match status" value="1"/>
</dbReference>
<dbReference type="PANTHER" id="PTHR46243:SF1">
    <property type="entry name" value="BIS(5'-ADENOSYL)-TRIPHOSPHATASE"/>
    <property type="match status" value="1"/>
</dbReference>
<comment type="caution">
    <text evidence="1">The sequence shown here is derived from an EMBL/GenBank/DDBJ whole genome shotgun (WGS) entry which is preliminary data.</text>
</comment>
<keyword evidence="2" id="KW-1185">Reference proteome</keyword>
<evidence type="ECO:0000313" key="2">
    <source>
        <dbReference type="Proteomes" id="UP001279734"/>
    </source>
</evidence>
<name>A0AAD3SIR2_NEPGR</name>
<sequence length="299" mass="34040">MNDDESPHPRKEGFFQKAEDGVAVTPLTYTSWGGGSRRRRRSLTTLARSSIFRRHRPFPTTSVFFSLVISFMFTSPDLTHFIDDHGSARAHKFHYITVNLDCDGYNEKDLVGREKKDPPAGNSFAFSLTVGGPCFDLRDVKRFVDLTAAETSDLWLTAQMVGSRLEHFDKASSITFTIQVSVMLCLLTRHVHVKKPASSAAVLTLTSCFSSYENGLIMFWIYLRPGRAGKTVSHVHIHILPRKVRDMEKNGKIYDAIDTKEKELTQKLDLDIERKDRSLEEMAEEANNYRRLFLLDTAN</sequence>
<dbReference type="InterPro" id="IPR036265">
    <property type="entry name" value="HIT-like_sf"/>
</dbReference>
<dbReference type="Proteomes" id="UP001279734">
    <property type="component" value="Unassembled WGS sequence"/>
</dbReference>
<protein>
    <recommendedName>
        <fullName evidence="3">HIT domain-containing protein</fullName>
    </recommendedName>
</protein>
<dbReference type="InterPro" id="IPR051884">
    <property type="entry name" value="Bis(5'-adenosyl)-TPase_reg"/>
</dbReference>
<reference evidence="1" key="1">
    <citation type="submission" date="2023-05" db="EMBL/GenBank/DDBJ databases">
        <title>Nepenthes gracilis genome sequencing.</title>
        <authorList>
            <person name="Fukushima K."/>
        </authorList>
    </citation>
    <scope>NUCLEOTIDE SEQUENCE</scope>
    <source>
        <strain evidence="1">SING2019-196</strain>
    </source>
</reference>
<evidence type="ECO:0000313" key="1">
    <source>
        <dbReference type="EMBL" id="GMH12350.1"/>
    </source>
</evidence>
<dbReference type="AlphaFoldDB" id="A0AAD3SIR2"/>
<dbReference type="PANTHER" id="PTHR46243">
    <property type="entry name" value="BIS(5'-ADENOSYL)-TRIPHOSPHATASE"/>
    <property type="match status" value="1"/>
</dbReference>